<name>F0XPN5_GROCL</name>
<dbReference type="GeneID" id="25981156"/>
<gene>
    <name evidence="2" type="ORF">CMQ_7595</name>
</gene>
<dbReference type="RefSeq" id="XP_014170075.1">
    <property type="nucleotide sequence ID" value="XM_014314600.1"/>
</dbReference>
<evidence type="ECO:0000313" key="3">
    <source>
        <dbReference type="Proteomes" id="UP000007796"/>
    </source>
</evidence>
<feature type="compositionally biased region" description="Low complexity" evidence="1">
    <location>
        <begin position="7"/>
        <end position="19"/>
    </location>
</feature>
<protein>
    <submittedName>
        <fullName evidence="2">Uncharacterized protein</fullName>
    </submittedName>
</protein>
<proteinExistence type="predicted"/>
<accession>F0XPN5</accession>
<reference evidence="2 3" key="1">
    <citation type="journal article" date="2011" name="Proc. Natl. Acad. Sci. U.S.A.">
        <title>Genome and transcriptome analyses of the mountain pine beetle-fungal symbiont Grosmannia clavigera, a lodgepole pine pathogen.</title>
        <authorList>
            <person name="DiGuistini S."/>
            <person name="Wang Y."/>
            <person name="Liao N.Y."/>
            <person name="Taylor G."/>
            <person name="Tanguay P."/>
            <person name="Feau N."/>
            <person name="Henrissat B."/>
            <person name="Chan S.K."/>
            <person name="Hesse-Orce U."/>
            <person name="Alamouti S.M."/>
            <person name="Tsui C.K.M."/>
            <person name="Docking R.T."/>
            <person name="Levasseur A."/>
            <person name="Haridas S."/>
            <person name="Robertson G."/>
            <person name="Birol I."/>
            <person name="Holt R.A."/>
            <person name="Marra M.A."/>
            <person name="Hamelin R.C."/>
            <person name="Hirst M."/>
            <person name="Jones S.J.M."/>
            <person name="Bohlmann J."/>
            <person name="Breuil C."/>
        </authorList>
    </citation>
    <scope>NUCLEOTIDE SEQUENCE [LARGE SCALE GENOMIC DNA]</scope>
    <source>
        <strain evidence="3">kw1407 / UAMH 11150</strain>
    </source>
</reference>
<dbReference type="EMBL" id="GL629801">
    <property type="protein sequence ID" value="EFX00593.1"/>
    <property type="molecule type" value="Genomic_DNA"/>
</dbReference>
<feature type="region of interest" description="Disordered" evidence="1">
    <location>
        <begin position="1"/>
        <end position="37"/>
    </location>
</feature>
<organism evidence="3">
    <name type="scientific">Grosmannia clavigera (strain kw1407 / UAMH 11150)</name>
    <name type="common">Blue stain fungus</name>
    <name type="synonym">Graphiocladiella clavigera</name>
    <dbReference type="NCBI Taxonomy" id="655863"/>
    <lineage>
        <taxon>Eukaryota</taxon>
        <taxon>Fungi</taxon>
        <taxon>Dikarya</taxon>
        <taxon>Ascomycota</taxon>
        <taxon>Pezizomycotina</taxon>
        <taxon>Sordariomycetes</taxon>
        <taxon>Sordariomycetidae</taxon>
        <taxon>Ophiostomatales</taxon>
        <taxon>Ophiostomataceae</taxon>
        <taxon>Leptographium</taxon>
    </lineage>
</organism>
<dbReference type="AlphaFoldDB" id="F0XPN5"/>
<dbReference type="InParanoid" id="F0XPN5"/>
<dbReference type="HOGENOM" id="CLU_2386376_0_0_1"/>
<evidence type="ECO:0000313" key="2">
    <source>
        <dbReference type="EMBL" id="EFX00593.1"/>
    </source>
</evidence>
<keyword evidence="3" id="KW-1185">Reference proteome</keyword>
<sequence length="94" mass="10080">MPTAVPRLVSSSGRLLTSRSGHESGESPPEAGIGKNRSRCARKTLRAVCMAQIRSTVYEAIRVHGCAARDTDYTGGMHQHTVAAPVFFNGHGQM</sequence>
<dbReference type="Proteomes" id="UP000007796">
    <property type="component" value="Unassembled WGS sequence"/>
</dbReference>
<evidence type="ECO:0000256" key="1">
    <source>
        <dbReference type="SAM" id="MobiDB-lite"/>
    </source>
</evidence>